<evidence type="ECO:0000256" key="4">
    <source>
        <dbReference type="ARBA" id="ARBA00023163"/>
    </source>
</evidence>
<dbReference type="InterPro" id="IPR023772">
    <property type="entry name" value="DNA-bd_HTH_TetR-type_CS"/>
</dbReference>
<dbReference type="PRINTS" id="PR00455">
    <property type="entry name" value="HTHTETR"/>
</dbReference>
<dbReference type="GO" id="GO:0045892">
    <property type="term" value="P:negative regulation of DNA-templated transcription"/>
    <property type="evidence" value="ECO:0007669"/>
    <property type="project" value="UniProtKB-ARBA"/>
</dbReference>
<accession>A0A239NSG3</accession>
<dbReference type="InterPro" id="IPR009057">
    <property type="entry name" value="Homeodomain-like_sf"/>
</dbReference>
<dbReference type="PANTHER" id="PTHR47506">
    <property type="entry name" value="TRANSCRIPTIONAL REGULATORY PROTEIN"/>
    <property type="match status" value="1"/>
</dbReference>
<dbReference type="SUPFAM" id="SSF48498">
    <property type="entry name" value="Tetracyclin repressor-like, C-terminal domain"/>
    <property type="match status" value="1"/>
</dbReference>
<evidence type="ECO:0000256" key="3">
    <source>
        <dbReference type="ARBA" id="ARBA00023125"/>
    </source>
</evidence>
<reference evidence="7 8" key="1">
    <citation type="submission" date="2017-06" db="EMBL/GenBank/DDBJ databases">
        <authorList>
            <person name="Kim H.J."/>
            <person name="Triplett B.A."/>
        </authorList>
    </citation>
    <scope>NUCLEOTIDE SEQUENCE [LARGE SCALE GENOMIC DNA]</scope>
    <source>
        <strain evidence="7 8">CGMCC 4.1858</strain>
    </source>
</reference>
<dbReference type="AlphaFoldDB" id="A0A239NSG3"/>
<dbReference type="InterPro" id="IPR039538">
    <property type="entry name" value="BetI_C"/>
</dbReference>
<feature type="domain" description="HTH tetR-type" evidence="6">
    <location>
        <begin position="10"/>
        <end position="70"/>
    </location>
</feature>
<protein>
    <submittedName>
        <fullName evidence="7">Transcriptional regulator, TetR family</fullName>
    </submittedName>
</protein>
<evidence type="ECO:0000256" key="2">
    <source>
        <dbReference type="ARBA" id="ARBA00023015"/>
    </source>
</evidence>
<dbReference type="Pfam" id="PF00440">
    <property type="entry name" value="TetR_N"/>
    <property type="match status" value="1"/>
</dbReference>
<sequence>MPKVTPEYMEARRRQILDAARRCFLRDGFHSTSMQDLFAEAGLSAGAVYRHFPSKNEMITAIVEESMRDVLAMVHSVAKDRPSSSVGDLMADVFDIVKAKTAEQNIAGLSVLAWSESLRNPSLAAQFNDLLAQMRSALTEVIREHQQSGTLTREASPEAIGAALICTLPGYILQLAMGDSKALEGVPGALRALWPESAAS</sequence>
<keyword evidence="1" id="KW-0678">Repressor</keyword>
<evidence type="ECO:0000256" key="1">
    <source>
        <dbReference type="ARBA" id="ARBA00022491"/>
    </source>
</evidence>
<proteinExistence type="predicted"/>
<evidence type="ECO:0000313" key="7">
    <source>
        <dbReference type="EMBL" id="SNT57807.1"/>
    </source>
</evidence>
<evidence type="ECO:0000313" key="8">
    <source>
        <dbReference type="Proteomes" id="UP000198280"/>
    </source>
</evidence>
<dbReference type="Gene3D" id="1.10.357.10">
    <property type="entry name" value="Tetracycline Repressor, domain 2"/>
    <property type="match status" value="1"/>
</dbReference>
<dbReference type="PROSITE" id="PS50977">
    <property type="entry name" value="HTH_TETR_2"/>
    <property type="match status" value="1"/>
</dbReference>
<dbReference type="PANTHER" id="PTHR47506:SF1">
    <property type="entry name" value="HTH-TYPE TRANSCRIPTIONAL REGULATOR YJDC"/>
    <property type="match status" value="1"/>
</dbReference>
<dbReference type="EMBL" id="FZOF01000046">
    <property type="protein sequence ID" value="SNT57807.1"/>
    <property type="molecule type" value="Genomic_DNA"/>
</dbReference>
<dbReference type="OrthoDB" id="5242390at2"/>
<dbReference type="Pfam" id="PF13977">
    <property type="entry name" value="TetR_C_6"/>
    <property type="match status" value="1"/>
</dbReference>
<gene>
    <name evidence="7" type="ORF">SAMN05216252_14630</name>
</gene>
<feature type="DNA-binding region" description="H-T-H motif" evidence="5">
    <location>
        <begin position="33"/>
        <end position="52"/>
    </location>
</feature>
<dbReference type="InterPro" id="IPR036271">
    <property type="entry name" value="Tet_transcr_reg_TetR-rel_C_sf"/>
</dbReference>
<keyword evidence="4" id="KW-0804">Transcription</keyword>
<name>A0A239NSG3_9ACTN</name>
<keyword evidence="8" id="KW-1185">Reference proteome</keyword>
<dbReference type="InterPro" id="IPR001647">
    <property type="entry name" value="HTH_TetR"/>
</dbReference>
<keyword evidence="2" id="KW-0805">Transcription regulation</keyword>
<keyword evidence="3 5" id="KW-0238">DNA-binding</keyword>
<dbReference type="Proteomes" id="UP000198280">
    <property type="component" value="Unassembled WGS sequence"/>
</dbReference>
<evidence type="ECO:0000259" key="6">
    <source>
        <dbReference type="PROSITE" id="PS50977"/>
    </source>
</evidence>
<dbReference type="RefSeq" id="WP_089229155.1">
    <property type="nucleotide sequence ID" value="NZ_FZOF01000046.1"/>
</dbReference>
<organism evidence="7 8">
    <name type="scientific">Actinacidiphila glaucinigra</name>
    <dbReference type="NCBI Taxonomy" id="235986"/>
    <lineage>
        <taxon>Bacteria</taxon>
        <taxon>Bacillati</taxon>
        <taxon>Actinomycetota</taxon>
        <taxon>Actinomycetes</taxon>
        <taxon>Kitasatosporales</taxon>
        <taxon>Streptomycetaceae</taxon>
        <taxon>Actinacidiphila</taxon>
    </lineage>
</organism>
<dbReference type="PROSITE" id="PS01081">
    <property type="entry name" value="HTH_TETR_1"/>
    <property type="match status" value="1"/>
</dbReference>
<evidence type="ECO:0000256" key="5">
    <source>
        <dbReference type="PROSITE-ProRule" id="PRU00335"/>
    </source>
</evidence>
<dbReference type="SUPFAM" id="SSF46689">
    <property type="entry name" value="Homeodomain-like"/>
    <property type="match status" value="1"/>
</dbReference>
<dbReference type="FunFam" id="1.10.10.60:FF:000141">
    <property type="entry name" value="TetR family transcriptional regulator"/>
    <property type="match status" value="1"/>
</dbReference>
<dbReference type="GO" id="GO:0003677">
    <property type="term" value="F:DNA binding"/>
    <property type="evidence" value="ECO:0007669"/>
    <property type="project" value="UniProtKB-UniRule"/>
</dbReference>